<organism evidence="1 2">
    <name type="scientific">Araneus ventricosus</name>
    <name type="common">Orbweaver spider</name>
    <name type="synonym">Epeira ventricosa</name>
    <dbReference type="NCBI Taxonomy" id="182803"/>
    <lineage>
        <taxon>Eukaryota</taxon>
        <taxon>Metazoa</taxon>
        <taxon>Ecdysozoa</taxon>
        <taxon>Arthropoda</taxon>
        <taxon>Chelicerata</taxon>
        <taxon>Arachnida</taxon>
        <taxon>Araneae</taxon>
        <taxon>Araneomorphae</taxon>
        <taxon>Entelegynae</taxon>
        <taxon>Araneoidea</taxon>
        <taxon>Araneidae</taxon>
        <taxon>Araneus</taxon>
    </lineage>
</organism>
<protein>
    <submittedName>
        <fullName evidence="1">Uncharacterized protein</fullName>
    </submittedName>
</protein>
<proteinExistence type="predicted"/>
<dbReference type="EMBL" id="BGPR01207958">
    <property type="protein sequence ID" value="GBN34826.1"/>
    <property type="molecule type" value="Genomic_DNA"/>
</dbReference>
<keyword evidence="2" id="KW-1185">Reference proteome</keyword>
<dbReference type="AlphaFoldDB" id="A0A4Y2NAF5"/>
<accession>A0A4Y2NAF5</accession>
<evidence type="ECO:0000313" key="2">
    <source>
        <dbReference type="Proteomes" id="UP000499080"/>
    </source>
</evidence>
<sequence>MKMKIPIQQQETCYCTYYAFSTWYDVWHDARYAIWSSSAWPSGYGSYEIHDNG</sequence>
<comment type="caution">
    <text evidence="1">The sequence shown here is derived from an EMBL/GenBank/DDBJ whole genome shotgun (WGS) entry which is preliminary data.</text>
</comment>
<dbReference type="Proteomes" id="UP000499080">
    <property type="component" value="Unassembled WGS sequence"/>
</dbReference>
<name>A0A4Y2NAF5_ARAVE</name>
<reference evidence="1 2" key="1">
    <citation type="journal article" date="2019" name="Sci. Rep.">
        <title>Orb-weaving spider Araneus ventricosus genome elucidates the spidroin gene catalogue.</title>
        <authorList>
            <person name="Kono N."/>
            <person name="Nakamura H."/>
            <person name="Ohtoshi R."/>
            <person name="Moran D.A.P."/>
            <person name="Shinohara A."/>
            <person name="Yoshida Y."/>
            <person name="Fujiwara M."/>
            <person name="Mori M."/>
            <person name="Tomita M."/>
            <person name="Arakawa K."/>
        </authorList>
    </citation>
    <scope>NUCLEOTIDE SEQUENCE [LARGE SCALE GENOMIC DNA]</scope>
</reference>
<gene>
    <name evidence="1" type="ORF">AVEN_235542_1</name>
</gene>
<evidence type="ECO:0000313" key="1">
    <source>
        <dbReference type="EMBL" id="GBN34826.1"/>
    </source>
</evidence>